<feature type="compositionally biased region" description="Basic and acidic residues" evidence="1">
    <location>
        <begin position="753"/>
        <end position="763"/>
    </location>
</feature>
<feature type="compositionally biased region" description="Low complexity" evidence="1">
    <location>
        <begin position="1807"/>
        <end position="1820"/>
    </location>
</feature>
<feature type="compositionally biased region" description="Pro residues" evidence="1">
    <location>
        <begin position="1200"/>
        <end position="1209"/>
    </location>
</feature>
<feature type="compositionally biased region" description="Low complexity" evidence="1">
    <location>
        <begin position="1373"/>
        <end position="1389"/>
    </location>
</feature>
<dbReference type="Gene3D" id="1.25.40.10">
    <property type="entry name" value="Tetratricopeptide repeat domain"/>
    <property type="match status" value="1"/>
</dbReference>
<feature type="region of interest" description="Disordered" evidence="1">
    <location>
        <begin position="2113"/>
        <end position="2145"/>
    </location>
</feature>
<feature type="compositionally biased region" description="Low complexity" evidence="1">
    <location>
        <begin position="894"/>
        <end position="913"/>
    </location>
</feature>
<comment type="caution">
    <text evidence="2">The sequence shown here is derived from an EMBL/GenBank/DDBJ whole genome shotgun (WGS) entry which is preliminary data.</text>
</comment>
<dbReference type="EMBL" id="JASCTH010000009">
    <property type="protein sequence ID" value="MDI6100017.1"/>
    <property type="molecule type" value="Genomic_DNA"/>
</dbReference>
<feature type="compositionally biased region" description="Basic and acidic residues" evidence="1">
    <location>
        <begin position="563"/>
        <end position="574"/>
    </location>
</feature>
<feature type="compositionally biased region" description="Low complexity" evidence="1">
    <location>
        <begin position="1426"/>
        <end position="1453"/>
    </location>
</feature>
<reference evidence="2 3" key="1">
    <citation type="submission" date="2023-05" db="EMBL/GenBank/DDBJ databases">
        <title>Actinoplanes sp. NEAU-A12 genome sequencing.</title>
        <authorList>
            <person name="Wang Z.-S."/>
        </authorList>
    </citation>
    <scope>NUCLEOTIDE SEQUENCE [LARGE SCALE GENOMIC DNA]</scope>
    <source>
        <strain evidence="2 3">NEAU-A12</strain>
    </source>
</reference>
<feature type="compositionally biased region" description="Gly residues" evidence="1">
    <location>
        <begin position="1821"/>
        <end position="1839"/>
    </location>
</feature>
<feature type="region of interest" description="Disordered" evidence="1">
    <location>
        <begin position="23"/>
        <end position="1698"/>
    </location>
</feature>
<feature type="compositionally biased region" description="Basic and acidic residues" evidence="1">
    <location>
        <begin position="215"/>
        <end position="265"/>
    </location>
</feature>
<feature type="compositionally biased region" description="Basic and acidic residues" evidence="1">
    <location>
        <begin position="434"/>
        <end position="464"/>
    </location>
</feature>
<proteinExistence type="predicted"/>
<protein>
    <submittedName>
        <fullName evidence="2">Uncharacterized protein</fullName>
    </submittedName>
</protein>
<dbReference type="InterPro" id="IPR019734">
    <property type="entry name" value="TPR_rpt"/>
</dbReference>
<organism evidence="2 3">
    <name type="scientific">Actinoplanes sandaracinus</name>
    <dbReference type="NCBI Taxonomy" id="3045177"/>
    <lineage>
        <taxon>Bacteria</taxon>
        <taxon>Bacillati</taxon>
        <taxon>Actinomycetota</taxon>
        <taxon>Actinomycetes</taxon>
        <taxon>Micromonosporales</taxon>
        <taxon>Micromonosporaceae</taxon>
        <taxon>Actinoplanes</taxon>
    </lineage>
</organism>
<feature type="compositionally biased region" description="Low complexity" evidence="1">
    <location>
        <begin position="1237"/>
        <end position="1246"/>
    </location>
</feature>
<feature type="compositionally biased region" description="Low complexity" evidence="1">
    <location>
        <begin position="1114"/>
        <end position="1128"/>
    </location>
</feature>
<feature type="compositionally biased region" description="Basic and acidic residues" evidence="1">
    <location>
        <begin position="509"/>
        <end position="531"/>
    </location>
</feature>
<feature type="compositionally biased region" description="Basic and acidic residues" evidence="1">
    <location>
        <begin position="658"/>
        <end position="677"/>
    </location>
</feature>
<keyword evidence="3" id="KW-1185">Reference proteome</keyword>
<feature type="compositionally biased region" description="Basic and acidic residues" evidence="1">
    <location>
        <begin position="284"/>
        <end position="374"/>
    </location>
</feature>
<evidence type="ECO:0000313" key="3">
    <source>
        <dbReference type="Proteomes" id="UP001241758"/>
    </source>
</evidence>
<dbReference type="SMART" id="SM00028">
    <property type="entry name" value="TPR"/>
    <property type="match status" value="3"/>
</dbReference>
<feature type="compositionally biased region" description="Polar residues" evidence="1">
    <location>
        <begin position="1415"/>
        <end position="1425"/>
    </location>
</feature>
<feature type="compositionally biased region" description="Basic and acidic residues" evidence="1">
    <location>
        <begin position="170"/>
        <end position="207"/>
    </location>
</feature>
<evidence type="ECO:0000313" key="2">
    <source>
        <dbReference type="EMBL" id="MDI6100017.1"/>
    </source>
</evidence>
<feature type="compositionally biased region" description="Low complexity" evidence="1">
    <location>
        <begin position="1840"/>
        <end position="1873"/>
    </location>
</feature>
<feature type="compositionally biased region" description="Basic and acidic residues" evidence="1">
    <location>
        <begin position="789"/>
        <end position="799"/>
    </location>
</feature>
<evidence type="ECO:0000256" key="1">
    <source>
        <dbReference type="SAM" id="MobiDB-lite"/>
    </source>
</evidence>
<feature type="compositionally biased region" description="Low complexity" evidence="1">
    <location>
        <begin position="1496"/>
        <end position="1507"/>
    </location>
</feature>
<feature type="compositionally biased region" description="Low complexity" evidence="1">
    <location>
        <begin position="1148"/>
        <end position="1170"/>
    </location>
</feature>
<feature type="compositionally biased region" description="Basic and acidic residues" evidence="1">
    <location>
        <begin position="1257"/>
        <end position="1268"/>
    </location>
</feature>
<name>A0ABT6WJW2_9ACTN</name>
<feature type="compositionally biased region" description="Basic and acidic residues" evidence="1">
    <location>
        <begin position="62"/>
        <end position="71"/>
    </location>
</feature>
<feature type="compositionally biased region" description="Basic and acidic residues" evidence="1">
    <location>
        <begin position="398"/>
        <end position="415"/>
    </location>
</feature>
<feature type="compositionally biased region" description="Low complexity" evidence="1">
    <location>
        <begin position="928"/>
        <end position="939"/>
    </location>
</feature>
<gene>
    <name evidence="2" type="ORF">QLQ12_15555</name>
</gene>
<feature type="compositionally biased region" description="Low complexity" evidence="1">
    <location>
        <begin position="1535"/>
        <end position="1558"/>
    </location>
</feature>
<feature type="compositionally biased region" description="Polar residues" evidence="1">
    <location>
        <begin position="692"/>
        <end position="704"/>
    </location>
</feature>
<sequence>MSFEDDEYWADEYDDYSFMPSSAVKQERHYTKRTAPDPVMPTRRRPAGGSPDEVAARRQKKAAFDSERPSWLDDPDFEPIDTSVENLAGDEFDDIDFNRPELGIDFDKPDFPIIDPAARPDLRRGAAPQRRGGDNRYERTVGERRDAARPDGRHPAPRYRGDTPAPDSAPRFDDGSGSRDRRRDETGGRRRREDMPARQDNRWDDAPPRQGDALAGRDGRDRRPAGLDPRDDPRAPFRDERREPARDDRRDGPRAEPREPSRDVGRAAPPPARDIGRATPPPARDADRAAPLSARDDSRGPSSYDGRRDDRREPIPDDRPGRGRRVGEIRSDELWPDADQGRGRNGDRWETAEPLRDDDRWESAEPLHDDERQRSGRTIELGADEYWEEADRSGPNNGRRDQPGRPGGERARSDDGWANDEFGPIRPHGGRRTRRDDVDAARPAAARRDEVDAARPAPVRRDDLAATGRAQVPAQPAERADGFDQISGTGGRPYDIDRPDLGTAFPADGDPRPVFEPGIRPDGRDQGERRATAGGAWAGDLTVGRSEPATTGDGPAGRTGGAGHDRDLTERPDGELAASSRAATDGPAADRDAAFGPGPRSGTEHADAAARGVVPQSDAAASPGVTDRGTLPSSGADRGTPTLSGADRGAMSPGAAEHGTRPHDAAEHGTRPHDGTDRGTLAPGVTDFGTLSPRSTNPRMSAASTAGHAAPSPSGDGRDVLGQGAVDRGASERGAPAQDSRERDAFEPEGSDSTEHKGADKRGGGWRSAVARLVPGQRGAANGAPAEPATDRDGRERPGSDAVQGQSIGPAQRTEDRSTDTGSGNGDTGPRVLRRAEAPVPPRVVSKAAPPPVPRVIKAEPPVTPRVVGASAPVPPARIIGPNGTQPPAEPVRPDANAAPAARSGDAGAGAAPGHRDTHAATAHGHRPGVSSGPVSPGPATHRGPDAGSPAGHAPMGAGTPAGHGQTGAGTPAHHGETGAGTPVGHPGTGPANPGDGRPAYSGSDNRRAAESNPAGESGWARGPASTGEILRDDLGYPGDGGRTDVPQQRSRRTPRTAHVFLPEGDGPWAMVPDAAQPSAEARPVSPARPSVPDEWVPGQPATGRPVVIPGTVAGPAGQPSPAAAWPPATRPPVHGEGAPPAGDPLRAGGPAQAGPTQAGPTQAGPTQAGSLQAGPDQAASALRAGAPDGAVQPTAATAWPPPARPAPVPGRAVPALPQNAPGTPEDAWPPVPRQGPAAPARMAPNPAWPGPPADAARAEGPHADDAGRAGGHAAPQGVGGAGAPTGGWPSIPSQGSGPAWSGEQRTSRAADLSGDQRQGAAGPIGSDGRPQSVPQGTAGWNGPAQPATAGPRSAPPAQEQIPPSAAAWNGFGQQPPAAPGTAPQSGAGWNHATSGQTPAATTPRSAPPAHAATEPQTTNAGWNSTTPAQTPAATTPRSAPPAHAAVEPHAGAAGPGGGGAVQQASAGTGDASRPEWNGVAPQSAPPGSPMAGRNAPASAPPAAAWPGEGRQATDGGWNAATPISVPPVAGDQVGNASAPRSAPPASAGVSGGRPQPAGRGGAPAHGASGQPQQAAGSRLAPADGAPEQGQHTARHGASRLDAADEGGQHAARDGNIPTGAVAEHGQHAARAADVRGERPAGPAAESPTADRPTLALPKPDAARDARTVSGAAESGGAGREKIGFPLARPTLEGAEEQQRPYMDADGTLHNLRPIGRLEVAGPDTEPRRYADTAMGSGWFVSKAAATGSGDAVEAVDTDTSGADPDSAGSANPSGELPTVGADDHGGAGTEDGDAGTTPSGPGGAGTAAPVGTAGTPSGTGDAGGAGAGPGVVGTGDPAGSGAHAAGTDAIGSAGAAGTDTAGDAGTGQTEAGSRGTAAGQVPAAGARDGGTGAERPATAGLATERPQGPDLAPHLPLTAADLSAIRWRLDGGTLREVVDDRNALRALGERLDGPLADEADNIVKAGLLSVRAEVYRLLGELGMAAAASRLALAHAESAHDLQSMVIAQAELAHVLRLRGDYMEADRLFQRAVDADVSPAVRSVVHENAGRSCFDQGRHMEALDHFARAIRLGAPDDTDLVERVGVCLEAVYIHVLRDGWGPYPRKSPVILAPLGGRPAEDGEPGEPGGALTGETAGHPTAPPHR</sequence>
<feature type="compositionally biased region" description="Basic and acidic residues" evidence="1">
    <location>
        <begin position="1625"/>
        <end position="1639"/>
    </location>
</feature>
<feature type="region of interest" description="Disordered" evidence="1">
    <location>
        <begin position="1751"/>
        <end position="1916"/>
    </location>
</feature>
<dbReference type="Proteomes" id="UP001241758">
    <property type="component" value="Unassembled WGS sequence"/>
</dbReference>
<dbReference type="InterPro" id="IPR011990">
    <property type="entry name" value="TPR-like_helical_dom_sf"/>
</dbReference>
<dbReference type="SUPFAM" id="SSF48452">
    <property type="entry name" value="TPR-like"/>
    <property type="match status" value="1"/>
</dbReference>
<feature type="compositionally biased region" description="Low complexity" evidence="1">
    <location>
        <begin position="1398"/>
        <end position="1414"/>
    </location>
</feature>
<accession>A0ABT6WJW2</accession>
<feature type="compositionally biased region" description="Basic and acidic residues" evidence="1">
    <location>
        <begin position="131"/>
        <end position="154"/>
    </location>
</feature>